<dbReference type="OrthoDB" id="1099963at2"/>
<evidence type="ECO:0000256" key="1">
    <source>
        <dbReference type="SAM" id="Phobius"/>
    </source>
</evidence>
<feature type="transmembrane region" description="Helical" evidence="1">
    <location>
        <begin position="87"/>
        <end position="109"/>
    </location>
</feature>
<feature type="domain" description="Protein FecR C-terminal" evidence="3">
    <location>
        <begin position="321"/>
        <end position="389"/>
    </location>
</feature>
<evidence type="ECO:0000313" key="4">
    <source>
        <dbReference type="EMBL" id="RLJ71978.1"/>
    </source>
</evidence>
<evidence type="ECO:0000313" key="7">
    <source>
        <dbReference type="Proteomes" id="UP000297429"/>
    </source>
</evidence>
<dbReference type="PANTHER" id="PTHR30273">
    <property type="entry name" value="PERIPLASMIC SIGNAL SENSOR AND SIGMA FACTOR ACTIVATOR FECR-RELATED"/>
    <property type="match status" value="1"/>
</dbReference>
<dbReference type="RefSeq" id="WP_121287639.1">
    <property type="nucleotide sequence ID" value="NZ_RCCK01000015.1"/>
</dbReference>
<sequence length="391" mass="42972">MDERLNYLFRKQLADECSTQERQELILLLADQGNDLQAKDLLKDYWETFDETIHPSVFESGQGDRMINNILTDYVYTTSKPVKTFSLWPRIAIAAAVMIVVSIAGLYFYNNNKSEQVVSNLGQNIFPANNGATLTLANGKKINLSGAGSGELAKEGSVIITKTANGKLIYQVSGETNQANSINTISTPKGETYQVGLPDGSMVWLNAASSLTYSAKLVVDGKRSVKLDGEAYFEVAKDRRHPFVVQSKGQEVEVLGTHFNINSYADEPNVSTTLLEGSVQVSSGKDQKKIKPGEQATSNGAAIAVAPANVEQVVSWTKGDFHLNHVNFKTAMREIARWYDVEVIYDASVPNDMVSGGWISRDQPLSAVLRSIESSGLVKFKVKDRKIYVTQ</sequence>
<dbReference type="InterPro" id="IPR006860">
    <property type="entry name" value="FecR"/>
</dbReference>
<keyword evidence="1" id="KW-0812">Transmembrane</keyword>
<organism evidence="4 6">
    <name type="scientific">Pedobacter alluvionis</name>
    <dbReference type="NCBI Taxonomy" id="475253"/>
    <lineage>
        <taxon>Bacteria</taxon>
        <taxon>Pseudomonadati</taxon>
        <taxon>Bacteroidota</taxon>
        <taxon>Sphingobacteriia</taxon>
        <taxon>Sphingobacteriales</taxon>
        <taxon>Sphingobacteriaceae</taxon>
        <taxon>Pedobacter</taxon>
    </lineage>
</organism>
<evidence type="ECO:0000259" key="2">
    <source>
        <dbReference type="Pfam" id="PF04773"/>
    </source>
</evidence>
<dbReference type="PANTHER" id="PTHR30273:SF2">
    <property type="entry name" value="PROTEIN FECR"/>
    <property type="match status" value="1"/>
</dbReference>
<dbReference type="EMBL" id="SOPX01000005">
    <property type="protein sequence ID" value="TFB28755.1"/>
    <property type="molecule type" value="Genomic_DNA"/>
</dbReference>
<name>A0A497XS80_9SPHI</name>
<evidence type="ECO:0000259" key="3">
    <source>
        <dbReference type="Pfam" id="PF16344"/>
    </source>
</evidence>
<proteinExistence type="predicted"/>
<reference evidence="4 6" key="1">
    <citation type="submission" date="2018-10" db="EMBL/GenBank/DDBJ databases">
        <title>Genomic Encyclopedia of Archaeal and Bacterial Type Strains, Phase II (KMG-II): from individual species to whole genera.</title>
        <authorList>
            <person name="Goeker M."/>
        </authorList>
    </citation>
    <scope>NUCLEOTIDE SEQUENCE [LARGE SCALE GENOMIC DNA]</scope>
    <source>
        <strain evidence="4 6">DSM 19624</strain>
    </source>
</reference>
<keyword evidence="7" id="KW-1185">Reference proteome</keyword>
<dbReference type="Pfam" id="PF16344">
    <property type="entry name" value="FecR_C"/>
    <property type="match status" value="1"/>
</dbReference>
<feature type="domain" description="FecR protein" evidence="2">
    <location>
        <begin position="184"/>
        <end position="280"/>
    </location>
</feature>
<dbReference type="EMBL" id="RCCK01000015">
    <property type="protein sequence ID" value="RLJ71978.1"/>
    <property type="molecule type" value="Genomic_DNA"/>
</dbReference>
<dbReference type="FunFam" id="2.60.120.1440:FF:000001">
    <property type="entry name" value="Putative anti-sigma factor"/>
    <property type="match status" value="1"/>
</dbReference>
<keyword evidence="1" id="KW-0472">Membrane</keyword>
<evidence type="ECO:0000313" key="5">
    <source>
        <dbReference type="EMBL" id="TFB28755.1"/>
    </source>
</evidence>
<dbReference type="AlphaFoldDB" id="A0A497XS80"/>
<comment type="caution">
    <text evidence="4">The sequence shown here is derived from an EMBL/GenBank/DDBJ whole genome shotgun (WGS) entry which is preliminary data.</text>
</comment>
<protein>
    <submittedName>
        <fullName evidence="4">FecR family protein</fullName>
    </submittedName>
</protein>
<dbReference type="Proteomes" id="UP000297429">
    <property type="component" value="Unassembled WGS sequence"/>
</dbReference>
<dbReference type="Gene3D" id="3.55.50.30">
    <property type="match status" value="1"/>
</dbReference>
<accession>A0A497XS80</accession>
<reference evidence="5 7" key="2">
    <citation type="submission" date="2019-03" db="EMBL/GenBank/DDBJ databases">
        <authorList>
            <person name="He R.-H."/>
        </authorList>
    </citation>
    <scope>NUCLEOTIDE SEQUENCE [LARGE SCALE GENOMIC DNA]</scope>
    <source>
        <strain evidence="5 7">DSM 19624</strain>
    </source>
</reference>
<keyword evidence="1" id="KW-1133">Transmembrane helix</keyword>
<gene>
    <name evidence="4" type="ORF">BCL90_4805</name>
    <name evidence="5" type="ORF">E3V97_21785</name>
</gene>
<dbReference type="Pfam" id="PF04773">
    <property type="entry name" value="FecR"/>
    <property type="match status" value="1"/>
</dbReference>
<evidence type="ECO:0000313" key="6">
    <source>
        <dbReference type="Proteomes" id="UP000273898"/>
    </source>
</evidence>
<dbReference type="Proteomes" id="UP000273898">
    <property type="component" value="Unassembled WGS sequence"/>
</dbReference>
<dbReference type="GO" id="GO:0016989">
    <property type="term" value="F:sigma factor antagonist activity"/>
    <property type="evidence" value="ECO:0007669"/>
    <property type="project" value="TreeGrafter"/>
</dbReference>
<dbReference type="InterPro" id="IPR012373">
    <property type="entry name" value="Ferrdict_sens_TM"/>
</dbReference>
<dbReference type="Gene3D" id="2.60.120.1440">
    <property type="match status" value="1"/>
</dbReference>
<dbReference type="InterPro" id="IPR032508">
    <property type="entry name" value="FecR_C"/>
</dbReference>